<evidence type="ECO:0000313" key="4">
    <source>
        <dbReference type="EMBL" id="CAL5067506.1"/>
    </source>
</evidence>
<evidence type="ECO:0000256" key="2">
    <source>
        <dbReference type="SAM" id="SignalP"/>
    </source>
</evidence>
<dbReference type="Pfam" id="PF14547">
    <property type="entry name" value="Hydrophob_seed"/>
    <property type="match status" value="1"/>
</dbReference>
<keyword evidence="2" id="KW-0732">Signal</keyword>
<feature type="chain" id="PRO_5044805839" description="Bifunctional inhibitor/plant lipid transfer protein/seed storage helical domain-containing protein" evidence="2">
    <location>
        <begin position="22"/>
        <end position="132"/>
    </location>
</feature>
<dbReference type="Gene3D" id="1.10.110.10">
    <property type="entry name" value="Plant lipid-transfer and hydrophobic proteins"/>
    <property type="match status" value="1"/>
</dbReference>
<dbReference type="AlphaFoldDB" id="A0ABC9F2Y7"/>
<dbReference type="Proteomes" id="UP001497457">
    <property type="component" value="Chromosome 5rd"/>
</dbReference>
<reference evidence="4" key="1">
    <citation type="submission" date="2024-10" db="EMBL/GenBank/DDBJ databases">
        <authorList>
            <person name="Ryan C."/>
        </authorList>
    </citation>
    <scope>NUCLEOTIDE SEQUENCE [LARGE SCALE GENOMIC DNA]</scope>
</reference>
<gene>
    <name evidence="4" type="ORF">URODEC1_LOCUS101031</name>
</gene>
<dbReference type="InterPro" id="IPR051636">
    <property type="entry name" value="Plant_LTP/defense-related"/>
</dbReference>
<dbReference type="SMART" id="SM00499">
    <property type="entry name" value="AAI"/>
    <property type="match status" value="1"/>
</dbReference>
<dbReference type="PANTHER" id="PTHR31731">
    <property type="match status" value="1"/>
</dbReference>
<feature type="region of interest" description="Disordered" evidence="1">
    <location>
        <begin position="22"/>
        <end position="43"/>
    </location>
</feature>
<organism evidence="4 5">
    <name type="scientific">Urochloa decumbens</name>
    <dbReference type="NCBI Taxonomy" id="240449"/>
    <lineage>
        <taxon>Eukaryota</taxon>
        <taxon>Viridiplantae</taxon>
        <taxon>Streptophyta</taxon>
        <taxon>Embryophyta</taxon>
        <taxon>Tracheophyta</taxon>
        <taxon>Spermatophyta</taxon>
        <taxon>Magnoliopsida</taxon>
        <taxon>Liliopsida</taxon>
        <taxon>Poales</taxon>
        <taxon>Poaceae</taxon>
        <taxon>PACMAD clade</taxon>
        <taxon>Panicoideae</taxon>
        <taxon>Panicodae</taxon>
        <taxon>Paniceae</taxon>
        <taxon>Melinidinae</taxon>
        <taxon>Urochloa</taxon>
    </lineage>
</organism>
<feature type="domain" description="Bifunctional inhibitor/plant lipid transfer protein/seed storage helical" evidence="3">
    <location>
        <begin position="53"/>
        <end position="129"/>
    </location>
</feature>
<proteinExistence type="predicted"/>
<protein>
    <recommendedName>
        <fullName evidence="3">Bifunctional inhibitor/plant lipid transfer protein/seed storage helical domain-containing protein</fullName>
    </recommendedName>
</protein>
<evidence type="ECO:0000313" key="5">
    <source>
        <dbReference type="Proteomes" id="UP001497457"/>
    </source>
</evidence>
<evidence type="ECO:0000259" key="3">
    <source>
        <dbReference type="SMART" id="SM00499"/>
    </source>
</evidence>
<keyword evidence="5" id="KW-1185">Reference proteome</keyword>
<dbReference type="EMBL" id="OZ075115">
    <property type="protein sequence ID" value="CAL5067506.1"/>
    <property type="molecule type" value="Genomic_DNA"/>
</dbReference>
<dbReference type="InterPro" id="IPR016140">
    <property type="entry name" value="Bifunc_inhib/LTP/seed_store"/>
</dbReference>
<name>A0ABC9F2Y7_9POAL</name>
<dbReference type="InterPro" id="IPR027923">
    <property type="entry name" value="Hydrophob_seed_dom"/>
</dbReference>
<feature type="signal peptide" evidence="2">
    <location>
        <begin position="1"/>
        <end position="21"/>
    </location>
</feature>
<dbReference type="InterPro" id="IPR036312">
    <property type="entry name" value="Bifun_inhib/LTP/seed_sf"/>
</dbReference>
<feature type="compositionally biased region" description="Pro residues" evidence="1">
    <location>
        <begin position="23"/>
        <end position="36"/>
    </location>
</feature>
<sequence length="132" mass="12865">MAPSKFIAVLLALAAVSMAAAQAPPPPPPPATPPAPSSGNNGTSCDPLRLRVCGNLLRGLLPGGGGNGTTNGDQCCPLLGGLVGVDAAVCLCTALRANVLGIVNLNVPLGLRLLLSQCGRGGVSASFTCAPA</sequence>
<dbReference type="SUPFAM" id="SSF47699">
    <property type="entry name" value="Bifunctional inhibitor/lipid-transfer protein/seed storage 2S albumin"/>
    <property type="match status" value="1"/>
</dbReference>
<accession>A0ABC9F2Y7</accession>
<evidence type="ECO:0000256" key="1">
    <source>
        <dbReference type="SAM" id="MobiDB-lite"/>
    </source>
</evidence>